<keyword evidence="3" id="KW-1185">Reference proteome</keyword>
<organism evidence="2 3">
    <name type="scientific">Musca hytrovirus</name>
    <name type="common">isolate Musca domestica/United States/Boucias/-</name>
    <name type="synonym">MHV</name>
    <dbReference type="NCBI Taxonomy" id="523909"/>
    <lineage>
        <taxon>Viruses</taxon>
        <taxon>Viruses incertae sedis</taxon>
        <taxon>Naldaviricetes</taxon>
        <taxon>Lefavirales</taxon>
        <taxon>Hytrosaviridae</taxon>
        <taxon>Muscavirus</taxon>
        <taxon>Muscavirus musdomesticae</taxon>
    </lineage>
</organism>
<dbReference type="GeneID" id="6295434"/>
<accession>B2YG15</accession>
<evidence type="ECO:0000256" key="1">
    <source>
        <dbReference type="SAM" id="Coils"/>
    </source>
</evidence>
<dbReference type="RefSeq" id="YP_001883366.1">
    <property type="nucleotide sequence ID" value="NC_010671.1"/>
</dbReference>
<dbReference type="Proteomes" id="UP000011274">
    <property type="component" value="Segment"/>
</dbReference>
<evidence type="ECO:0000313" key="3">
    <source>
        <dbReference type="Proteomes" id="UP000011274"/>
    </source>
</evidence>
<name>B2YG15_MHVB</name>
<sequence>MAAATTTTLSSEQYFRDIPELDVNVLKPFTMVTTTGPDDVAPVKDVMFGPRLQKFANQLIYRTFPIVSSLTLKYVDDELGVALEMKQRTLRKLKKKYERLNANNINIVQDIYIDDYEMAVADNVKLVPDDQARLLRTTNESNLIQIIIKNFEANVQGRPIDTEFKKIYSLLNEFCDNRFTRVEFTNTNQQTLDEHLLERIVRVWQIFEQYFKQFDYVDYLQNYYTIKSRADIKFTLSILRILMDVGALTC</sequence>
<feature type="coiled-coil region" evidence="1">
    <location>
        <begin position="83"/>
        <end position="110"/>
    </location>
</feature>
<organismHost>
    <name type="scientific">Musca domestica</name>
    <name type="common">House fly</name>
    <dbReference type="NCBI Taxonomy" id="7370"/>
</organismHost>
<evidence type="ECO:0000313" key="2">
    <source>
        <dbReference type="EMBL" id="ACD03497.1"/>
    </source>
</evidence>
<proteinExistence type="predicted"/>
<protein>
    <submittedName>
        <fullName evidence="2">Uncharacterized protein</fullName>
    </submittedName>
</protein>
<keyword evidence="1" id="KW-0175">Coiled coil</keyword>
<reference evidence="2 3" key="1">
    <citation type="journal article" date="2008" name="Virology">
        <title>Sequence analysis of a non-classified, non-occluded DNA virus that causes salivary gland hypertrophy of Musca domestica, MdSGHV.</title>
        <authorList>
            <person name="Garcia-Maruniak A."/>
            <person name="Maruniak J.E."/>
            <person name="Farmerie W."/>
            <person name="Boucias D.G."/>
        </authorList>
    </citation>
    <scope>NUCLEOTIDE SEQUENCE [LARGE SCALE GENOMIC DNA]</scope>
    <source>
        <strain evidence="3">Isolate Musca domestica/United States/Boucias/-</strain>
    </source>
</reference>
<gene>
    <name evidence="2" type="ORF">MdSGHV038</name>
</gene>
<dbReference type="EMBL" id="EU522111">
    <property type="protein sequence ID" value="ACD03497.1"/>
    <property type="molecule type" value="Genomic_DNA"/>
</dbReference>
<dbReference type="KEGG" id="vg:6295434"/>